<dbReference type="PROSITE" id="PS51900">
    <property type="entry name" value="CB"/>
    <property type="match status" value="1"/>
</dbReference>
<evidence type="ECO:0000256" key="3">
    <source>
        <dbReference type="ARBA" id="ARBA00023172"/>
    </source>
</evidence>
<dbReference type="InterPro" id="IPR011010">
    <property type="entry name" value="DNA_brk_join_enz"/>
</dbReference>
<dbReference type="InterPro" id="IPR002104">
    <property type="entry name" value="Integrase_catalytic"/>
</dbReference>
<organism evidence="7 8">
    <name type="scientific">Clostridium scindens (strain JCM 10418 / VPI 12708)</name>
    <dbReference type="NCBI Taxonomy" id="29347"/>
    <lineage>
        <taxon>Bacteria</taxon>
        <taxon>Bacillati</taxon>
        <taxon>Bacillota</taxon>
        <taxon>Clostridia</taxon>
        <taxon>Lachnospirales</taxon>
        <taxon>Lachnospiraceae</taxon>
    </lineage>
</organism>
<dbReference type="CDD" id="cd00397">
    <property type="entry name" value="DNA_BRE_C"/>
    <property type="match status" value="1"/>
</dbReference>
<evidence type="ECO:0000313" key="7">
    <source>
        <dbReference type="EMBL" id="MSS38931.1"/>
    </source>
</evidence>
<dbReference type="EMBL" id="VUMB01000002">
    <property type="protein sequence ID" value="MSS38931.1"/>
    <property type="molecule type" value="Genomic_DNA"/>
</dbReference>
<name>A0A844F902_CLOSV</name>
<evidence type="ECO:0000313" key="8">
    <source>
        <dbReference type="Proteomes" id="UP000462363"/>
    </source>
</evidence>
<comment type="similarity">
    <text evidence="1">Belongs to the 'phage' integrase family.</text>
</comment>
<dbReference type="RefSeq" id="WP_154322692.1">
    <property type="nucleotide sequence ID" value="NZ_CP045695.1"/>
</dbReference>
<dbReference type="GO" id="GO:0015074">
    <property type="term" value="P:DNA integration"/>
    <property type="evidence" value="ECO:0007669"/>
    <property type="project" value="InterPro"/>
</dbReference>
<dbReference type="Proteomes" id="UP000462363">
    <property type="component" value="Unassembled WGS sequence"/>
</dbReference>
<dbReference type="GO" id="GO:0003677">
    <property type="term" value="F:DNA binding"/>
    <property type="evidence" value="ECO:0007669"/>
    <property type="project" value="UniProtKB-UniRule"/>
</dbReference>
<dbReference type="GO" id="GO:0006310">
    <property type="term" value="P:DNA recombination"/>
    <property type="evidence" value="ECO:0007669"/>
    <property type="project" value="UniProtKB-KW"/>
</dbReference>
<evidence type="ECO:0000259" key="5">
    <source>
        <dbReference type="PROSITE" id="PS51898"/>
    </source>
</evidence>
<dbReference type="PROSITE" id="PS51898">
    <property type="entry name" value="TYR_RECOMBINASE"/>
    <property type="match status" value="1"/>
</dbReference>
<keyword evidence="3" id="KW-0233">DNA recombination</keyword>
<dbReference type="InterPro" id="IPR044068">
    <property type="entry name" value="CB"/>
</dbReference>
<dbReference type="Pfam" id="PF00589">
    <property type="entry name" value="Phage_integrase"/>
    <property type="match status" value="1"/>
</dbReference>
<protein>
    <submittedName>
        <fullName evidence="7">Tyrosine-type recombinase/integrase</fullName>
    </submittedName>
</protein>
<dbReference type="PANTHER" id="PTHR30349:SF41">
    <property type="entry name" value="INTEGRASE_RECOMBINASE PROTEIN MJ0367-RELATED"/>
    <property type="match status" value="1"/>
</dbReference>
<dbReference type="PANTHER" id="PTHR30349">
    <property type="entry name" value="PHAGE INTEGRASE-RELATED"/>
    <property type="match status" value="1"/>
</dbReference>
<evidence type="ECO:0000256" key="4">
    <source>
        <dbReference type="PROSITE-ProRule" id="PRU01248"/>
    </source>
</evidence>
<dbReference type="Gene3D" id="1.10.443.10">
    <property type="entry name" value="Intergrase catalytic core"/>
    <property type="match status" value="1"/>
</dbReference>
<evidence type="ECO:0000256" key="1">
    <source>
        <dbReference type="ARBA" id="ARBA00008857"/>
    </source>
</evidence>
<keyword evidence="2 4" id="KW-0238">DNA-binding</keyword>
<sequence length="349" mass="41120">MTEKVHGRGTVYNPLVTDELLKQVNPENIQLKKDFLSYLRSIDRAKTTLESYSYDLDYFFCWNLLHNNNKFFVDMNKREFSRFQDFGLNENGWSASRVRRVKSTLSSLSNYIYNICDDIYDSYKPIVRRIESPVNEPVREKTVLSDERVNYLLDTLVEKKKYRVACAVALAVFSGSRKSELTRFKVDYFKDENIIFDAMFKTPEKIRTKGRGAKTGKQLYKYTLIDFKKYFDLWMTEREEKGIKCEYLLVTKDADDNWVQAQVSTLDSYAEICSRILGEPFYFHCLRHQLCSRLCKYNLPPKIIQEYFGWSSQDLISVYDDNEAVDDFGKYFSADGIQQQDEKTLADLK</sequence>
<dbReference type="InterPro" id="IPR013762">
    <property type="entry name" value="Integrase-like_cat_sf"/>
</dbReference>
<evidence type="ECO:0000256" key="2">
    <source>
        <dbReference type="ARBA" id="ARBA00023125"/>
    </source>
</evidence>
<reference evidence="7 8" key="1">
    <citation type="submission" date="2019-08" db="EMBL/GenBank/DDBJ databases">
        <title>In-depth cultivation of the pig gut microbiome towards novel bacterial diversity and tailored functional studies.</title>
        <authorList>
            <person name="Wylensek D."/>
            <person name="Hitch T.C.A."/>
            <person name="Clavel T."/>
        </authorList>
    </citation>
    <scope>NUCLEOTIDE SEQUENCE [LARGE SCALE GENOMIC DNA]</scope>
    <source>
        <strain evidence="7 8">BL-389-WT-3D</strain>
    </source>
</reference>
<dbReference type="InterPro" id="IPR050090">
    <property type="entry name" value="Tyrosine_recombinase_XerCD"/>
</dbReference>
<dbReference type="Gene3D" id="1.10.150.130">
    <property type="match status" value="1"/>
</dbReference>
<comment type="caution">
    <text evidence="7">The sequence shown here is derived from an EMBL/GenBank/DDBJ whole genome shotgun (WGS) entry which is preliminary data.</text>
</comment>
<gene>
    <name evidence="7" type="ORF">FYJ37_00835</name>
</gene>
<evidence type="ECO:0000259" key="6">
    <source>
        <dbReference type="PROSITE" id="PS51900"/>
    </source>
</evidence>
<dbReference type="AlphaFoldDB" id="A0A844F902"/>
<proteinExistence type="inferred from homology"/>
<feature type="domain" description="Tyr recombinase" evidence="5">
    <location>
        <begin position="139"/>
        <end position="333"/>
    </location>
</feature>
<dbReference type="InterPro" id="IPR010998">
    <property type="entry name" value="Integrase_recombinase_N"/>
</dbReference>
<feature type="domain" description="Core-binding (CB)" evidence="6">
    <location>
        <begin position="26"/>
        <end position="113"/>
    </location>
</feature>
<accession>A0A844F902</accession>
<dbReference type="SUPFAM" id="SSF56349">
    <property type="entry name" value="DNA breaking-rejoining enzymes"/>
    <property type="match status" value="1"/>
</dbReference>